<proteinExistence type="predicted"/>
<feature type="domain" description="Antitoxin SocA-like Panacea" evidence="1">
    <location>
        <begin position="29"/>
        <end position="118"/>
    </location>
</feature>
<dbReference type="GeneID" id="93428239"/>
<evidence type="ECO:0000313" key="3">
    <source>
        <dbReference type="Proteomes" id="UP000029629"/>
    </source>
</evidence>
<organism evidence="2 3">
    <name type="scientific">Oligella urethralis DNF00040</name>
    <dbReference type="NCBI Taxonomy" id="1401065"/>
    <lineage>
        <taxon>Bacteria</taxon>
        <taxon>Pseudomonadati</taxon>
        <taxon>Pseudomonadota</taxon>
        <taxon>Betaproteobacteria</taxon>
        <taxon>Burkholderiales</taxon>
        <taxon>Alcaligenaceae</taxon>
        <taxon>Oligella</taxon>
    </lineage>
</organism>
<keyword evidence="3" id="KW-1185">Reference proteome</keyword>
<dbReference type="OrthoDB" id="9799173at2"/>
<evidence type="ECO:0000259" key="1">
    <source>
        <dbReference type="Pfam" id="PF13274"/>
    </source>
</evidence>
<name>A0A095Z178_9BURK</name>
<dbReference type="eggNOG" id="COG3600">
    <property type="taxonomic scope" value="Bacteria"/>
</dbReference>
<dbReference type="EMBL" id="JRNI01000057">
    <property type="protein sequence ID" value="KGF28156.1"/>
    <property type="molecule type" value="Genomic_DNA"/>
</dbReference>
<gene>
    <name evidence="2" type="ORF">HMPREF2130_09545</name>
</gene>
<dbReference type="AlphaFoldDB" id="A0A095Z178"/>
<dbReference type="InterPro" id="IPR025272">
    <property type="entry name" value="SocA_Panacea"/>
</dbReference>
<dbReference type="Proteomes" id="UP000029629">
    <property type="component" value="Unassembled WGS sequence"/>
</dbReference>
<sequence length="181" mass="21263">MLNAKDVADFFLSPIDEEDGESVVTNLKLQKLLYYGQGYTLALLDCKLFDEEISCWNHGPVVESIYHQYKAHGRSPLPPSHLEINKYNDDELCILHLVRREYGQYEAWKLRDMTHEEAPFLNTPKGGIMDNDYIKEFFFNKVSQHSFNFDIERMRTRVEGNFVKMPSDIDQESFIDWVKSI</sequence>
<accession>A0A095Z178</accession>
<dbReference type="RefSeq" id="WP_018025970.1">
    <property type="nucleotide sequence ID" value="NZ_JRNI01000057.1"/>
</dbReference>
<dbReference type="Pfam" id="PF13274">
    <property type="entry name" value="SocA_Panacea"/>
    <property type="match status" value="1"/>
</dbReference>
<comment type="caution">
    <text evidence="2">The sequence shown here is derived from an EMBL/GenBank/DDBJ whole genome shotgun (WGS) entry which is preliminary data.</text>
</comment>
<evidence type="ECO:0000313" key="2">
    <source>
        <dbReference type="EMBL" id="KGF28156.1"/>
    </source>
</evidence>
<reference evidence="2 3" key="1">
    <citation type="submission" date="2014-07" db="EMBL/GenBank/DDBJ databases">
        <authorList>
            <person name="McCorrison J."/>
            <person name="Sanka R."/>
            <person name="Torralba M."/>
            <person name="Gillis M."/>
            <person name="Haft D.H."/>
            <person name="Methe B."/>
            <person name="Sutton G."/>
            <person name="Nelson K.E."/>
        </authorList>
    </citation>
    <scope>NUCLEOTIDE SEQUENCE [LARGE SCALE GENOMIC DNA]</scope>
    <source>
        <strain evidence="2 3">DNF00040</strain>
    </source>
</reference>
<protein>
    <recommendedName>
        <fullName evidence="1">Antitoxin SocA-like Panacea domain-containing protein</fullName>
    </recommendedName>
</protein>